<feature type="coiled-coil region" evidence="1">
    <location>
        <begin position="685"/>
        <end position="719"/>
    </location>
</feature>
<reference evidence="5" key="1">
    <citation type="submission" date="2025-08" db="UniProtKB">
        <authorList>
            <consortium name="RefSeq"/>
        </authorList>
    </citation>
    <scope>IDENTIFICATION</scope>
</reference>
<feature type="compositionally biased region" description="Polar residues" evidence="2">
    <location>
        <begin position="311"/>
        <end position="323"/>
    </location>
</feature>
<feature type="coiled-coil region" evidence="1">
    <location>
        <begin position="993"/>
        <end position="1115"/>
    </location>
</feature>
<evidence type="ECO:0000313" key="4">
    <source>
        <dbReference type="Proteomes" id="UP000695023"/>
    </source>
</evidence>
<dbReference type="GO" id="GO:0036064">
    <property type="term" value="C:ciliary basal body"/>
    <property type="evidence" value="ECO:0007669"/>
    <property type="project" value="TreeGrafter"/>
</dbReference>
<feature type="compositionally biased region" description="Acidic residues" evidence="2">
    <location>
        <begin position="215"/>
        <end position="224"/>
    </location>
</feature>
<feature type="compositionally biased region" description="Basic and acidic residues" evidence="2">
    <location>
        <begin position="861"/>
        <end position="879"/>
    </location>
</feature>
<evidence type="ECO:0000259" key="3">
    <source>
        <dbReference type="Pfam" id="PF21007"/>
    </source>
</evidence>
<feature type="region of interest" description="Disordered" evidence="2">
    <location>
        <begin position="1"/>
        <end position="525"/>
    </location>
</feature>
<feature type="compositionally biased region" description="Polar residues" evidence="2">
    <location>
        <begin position="475"/>
        <end position="488"/>
    </location>
</feature>
<dbReference type="RefSeq" id="XP_005750157.1">
    <property type="nucleotide sequence ID" value="XM_005750100.1"/>
</dbReference>
<keyword evidence="1" id="KW-0175">Coiled coil</keyword>
<feature type="compositionally biased region" description="Basic and acidic residues" evidence="2">
    <location>
        <begin position="237"/>
        <end position="262"/>
    </location>
</feature>
<feature type="coiled-coil region" evidence="1">
    <location>
        <begin position="753"/>
        <end position="828"/>
    </location>
</feature>
<evidence type="ECO:0000313" key="5">
    <source>
        <dbReference type="RefSeq" id="XP_005750157.1"/>
    </source>
</evidence>
<dbReference type="CTD" id="85302"/>
<accession>A0A9Y3S1H3</accession>
<keyword evidence="4" id="KW-1185">Reference proteome</keyword>
<dbReference type="Proteomes" id="UP000695023">
    <property type="component" value="Unplaced"/>
</dbReference>
<gene>
    <name evidence="5" type="primary">fbf1</name>
</gene>
<dbReference type="GO" id="GO:0097539">
    <property type="term" value="C:ciliary transition fiber"/>
    <property type="evidence" value="ECO:0007669"/>
    <property type="project" value="InterPro"/>
</dbReference>
<feature type="compositionally biased region" description="Basic and acidic residues" evidence="2">
    <location>
        <begin position="13"/>
        <end position="29"/>
    </location>
</feature>
<feature type="compositionally biased region" description="Basic and acidic residues" evidence="2">
    <location>
        <begin position="272"/>
        <end position="306"/>
    </location>
</feature>
<proteinExistence type="predicted"/>
<dbReference type="GO" id="GO:0005814">
    <property type="term" value="C:centriole"/>
    <property type="evidence" value="ECO:0007669"/>
    <property type="project" value="TreeGrafter"/>
</dbReference>
<dbReference type="Pfam" id="PF21007">
    <property type="entry name" value="FBF1"/>
    <property type="match status" value="1"/>
</dbReference>
<dbReference type="InterPro" id="IPR033561">
    <property type="entry name" value="FBF1"/>
</dbReference>
<name>A0A9Y3S1H3_9CICH</name>
<sequence>MATKPKGKASKSSFRDDLLDSLLDDDKQPVRTKASHDGPMYSTLAQEIKMDGADTEDSDVSAADPSDILKSMKDMDDMDADLFASKKKPSSAPAQTKPLVSEGPKKDSAVLESNAKPEGADEPTKEGKKPNSAPLSSARSYKKFTFSDSGGEDEGVAQTSYAKDLDDPLDDLLPGDSKPDLKSSFSKPEKSVPSPSASPILKNETTKATKKGELTFEDDKDDLMDTLGFDSNKNNPKKKETPLWSPKERADAPQRPRTRIDEILESFTSPRLLERPPTGERKDELQSQEKPQQEKTSAGREPRLDDDLTFGSYQPTLGSTSEGRQSRRQSVRFSTEDMSVSTPEKKPKPTTPTSSRQRNSADWLGLKTEDEPVYLEEGIDKTKNPAEASKSPSSPLLERKPSFTGSHSTSVAKTPEESSAPADNTIKQAKPEVSKTQRKEGDDEDDWLAGALSRRKALSALNTEAKPSKQEESFTDFSVSKQVTSQTPKSREDTLPSIKETSDTFPGRLGPAAHSTPVREERSNHVNEYTPTGECYLPSTLASSPPNPLHPSALSSPYHSVYSASDTDPLLASAVSIQSKPHHFPSSTRSKVLTEPTQASNETLQQLPLPSPLSAALPGTMWYPQQNATLNTSAAFPQQASFSADSLQQLLLQNQLMQTQLLGLGGVVDAGLLRRLTEKEQPADYQALQARVIQLEGQVKTLQLERDQSQMILESMQQRHKQDMELLENAHKARVKLLEDSVAQRETQARHECEDLMERLATVTRAAEKERSELQAQYQRKMAQAQQERDCEVERLRDLQRKSILEMKRDYEDQIHRLKRLKEEEIDAVTSATSQTRSVAGVIERMEQFSSRLGELSSRVESTHEHTAHGLEQEARHRDEQLRTMQGHLAQQQKAMAEEKAYLKDIISRMDTQLKEQQRQLEKERWKMTAEQAKAESTQRSLEEERCVLTTQISVEREELERAKSALLEEQKSVMQHCADERRKLAAEWALFHAQEKQRHERAEREVSSLLEKREGSIISLAQEQADLKLRTAELKQKELAVAREREALEELREELDREKERLSSTALRLKTRAQEVEAFSKLAAEKYEEGERALQEAKRLEAEHEARLRNIHTQTEHLRQQEQRILKEQIRLSHLHKDTQRLGQNPPLTPLPQIIAPVLTDSVSELPATLNVPPPVSFTSSQSMALQANLALWRYTAEKDREYLQEEQFFLENLKKKSYRSFSTD</sequence>
<feature type="compositionally biased region" description="Basic and acidic residues" evidence="2">
    <location>
        <begin position="118"/>
        <end position="129"/>
    </location>
</feature>
<feature type="compositionally biased region" description="Basic and acidic residues" evidence="2">
    <location>
        <begin position="429"/>
        <end position="441"/>
    </location>
</feature>
<evidence type="ECO:0000256" key="2">
    <source>
        <dbReference type="SAM" id="MobiDB-lite"/>
    </source>
</evidence>
<feature type="compositionally biased region" description="Polar residues" evidence="2">
    <location>
        <begin position="403"/>
        <end position="412"/>
    </location>
</feature>
<dbReference type="GO" id="GO:0090162">
    <property type="term" value="P:establishment of epithelial cell polarity"/>
    <property type="evidence" value="ECO:0007669"/>
    <property type="project" value="InterPro"/>
</dbReference>
<protein>
    <submittedName>
        <fullName evidence="5">Fas-binding factor 1 homolog isoform X1</fullName>
    </submittedName>
</protein>
<feature type="region of interest" description="Disordered" evidence="2">
    <location>
        <begin position="857"/>
        <end position="879"/>
    </location>
</feature>
<organism evidence="4 5">
    <name type="scientific">Pundamilia nyererei</name>
    <dbReference type="NCBI Taxonomy" id="303518"/>
    <lineage>
        <taxon>Eukaryota</taxon>
        <taxon>Metazoa</taxon>
        <taxon>Chordata</taxon>
        <taxon>Craniata</taxon>
        <taxon>Vertebrata</taxon>
        <taxon>Euteleostomi</taxon>
        <taxon>Actinopterygii</taxon>
        <taxon>Neopterygii</taxon>
        <taxon>Teleostei</taxon>
        <taxon>Neoteleostei</taxon>
        <taxon>Acanthomorphata</taxon>
        <taxon>Ovalentaria</taxon>
        <taxon>Cichlomorphae</taxon>
        <taxon>Cichliformes</taxon>
        <taxon>Cichlidae</taxon>
        <taxon>African cichlids</taxon>
        <taxon>Pseudocrenilabrinae</taxon>
        <taxon>Haplochromini</taxon>
        <taxon>Pundamilia</taxon>
    </lineage>
</organism>
<dbReference type="GeneID" id="102194018"/>
<dbReference type="PANTHER" id="PTHR33689">
    <property type="entry name" value="FAS-BINDING FACTOR 1"/>
    <property type="match status" value="1"/>
</dbReference>
<evidence type="ECO:0000256" key="1">
    <source>
        <dbReference type="SAM" id="Coils"/>
    </source>
</evidence>
<dbReference type="GO" id="GO:0060271">
    <property type="term" value="P:cilium assembly"/>
    <property type="evidence" value="ECO:0007669"/>
    <property type="project" value="InterPro"/>
</dbReference>
<feature type="coiled-coil region" evidence="1">
    <location>
        <begin position="907"/>
        <end position="934"/>
    </location>
</feature>
<feature type="domain" description="Fas-binding factor 1 C-terminal" evidence="3">
    <location>
        <begin position="702"/>
        <end position="1217"/>
    </location>
</feature>
<dbReference type="AlphaFoldDB" id="A0A9Y3S1H3"/>
<feature type="compositionally biased region" description="Basic and acidic residues" evidence="2">
    <location>
        <begin position="204"/>
        <end position="214"/>
    </location>
</feature>
<dbReference type="PANTHER" id="PTHR33689:SF1">
    <property type="entry name" value="FAS-BINDING FACTOR 1"/>
    <property type="match status" value="1"/>
</dbReference>
<dbReference type="InterPro" id="IPR049390">
    <property type="entry name" value="FBF1_C"/>
</dbReference>